<comment type="subcellular location">
    <subcellularLocation>
        <location evidence="1">Cytoplasm</location>
        <location evidence="1">Cytoskeleton</location>
    </subcellularLocation>
</comment>
<dbReference type="AlphaFoldDB" id="A0A8K0CXX9"/>
<protein>
    <recommendedName>
        <fullName evidence="3">Dynactin subunit 6</fullName>
    </recommendedName>
</protein>
<reference evidence="7" key="1">
    <citation type="submission" date="2019-08" db="EMBL/GenBank/DDBJ databases">
        <title>The genome of the North American firefly Photinus pyralis.</title>
        <authorList>
            <consortium name="Photinus pyralis genome working group"/>
            <person name="Fallon T.R."/>
            <person name="Sander Lower S.E."/>
            <person name="Weng J.-K."/>
        </authorList>
    </citation>
    <scope>NUCLEOTIDE SEQUENCE</scope>
    <source>
        <strain evidence="7">TRF0915ILg1</strain>
        <tissue evidence="7">Whole body</tissue>
    </source>
</reference>
<name>A0A8K0CXX9_IGNLU</name>
<keyword evidence="5" id="KW-0206">Cytoskeleton</keyword>
<dbReference type="Gene3D" id="2.160.10.10">
    <property type="entry name" value="Hexapeptide repeat proteins"/>
    <property type="match status" value="1"/>
</dbReference>
<comment type="function">
    <text evidence="6">Part of the dynactin complex that activates the molecular motor dynein for ultra-processive transport along microtubules.</text>
</comment>
<comment type="caution">
    <text evidence="7">The sequence shown here is derived from an EMBL/GenBank/DDBJ whole genome shotgun (WGS) entry which is preliminary data.</text>
</comment>
<gene>
    <name evidence="7" type="ORF">ILUMI_10434</name>
</gene>
<dbReference type="GO" id="GO:0007052">
    <property type="term" value="P:mitotic spindle organization"/>
    <property type="evidence" value="ECO:0007669"/>
    <property type="project" value="TreeGrafter"/>
</dbReference>
<sequence length="180" mass="19958">MTSRNTIKIHHGSIVCEESKLRGDITIGSNCIIHPSAAIIAEAGPIIIGDCCLIEEQAKIIHRLPFDQSDKENTPVLIIGSHNVFEVDCTVEACKIGDNNIFESKCYVGNKLTITNGCIIGAGCRLTEEQTLKDNTIVYGRSCQMREGLDRPVPQTLQMDTLSKMLPNYHHLRKPNKKNQ</sequence>
<keyword evidence="4" id="KW-0963">Cytoplasm</keyword>
<dbReference type="OrthoDB" id="2355at2759"/>
<dbReference type="InterPro" id="IPR011004">
    <property type="entry name" value="Trimer_LpxA-like_sf"/>
</dbReference>
<evidence type="ECO:0000256" key="4">
    <source>
        <dbReference type="ARBA" id="ARBA00022490"/>
    </source>
</evidence>
<organism evidence="7 8">
    <name type="scientific">Ignelater luminosus</name>
    <name type="common">Cucubano</name>
    <name type="synonym">Pyrophorus luminosus</name>
    <dbReference type="NCBI Taxonomy" id="2038154"/>
    <lineage>
        <taxon>Eukaryota</taxon>
        <taxon>Metazoa</taxon>
        <taxon>Ecdysozoa</taxon>
        <taxon>Arthropoda</taxon>
        <taxon>Hexapoda</taxon>
        <taxon>Insecta</taxon>
        <taxon>Pterygota</taxon>
        <taxon>Neoptera</taxon>
        <taxon>Endopterygota</taxon>
        <taxon>Coleoptera</taxon>
        <taxon>Polyphaga</taxon>
        <taxon>Elateriformia</taxon>
        <taxon>Elateroidea</taxon>
        <taxon>Elateridae</taxon>
        <taxon>Agrypninae</taxon>
        <taxon>Pyrophorini</taxon>
        <taxon>Ignelater</taxon>
    </lineage>
</organism>
<evidence type="ECO:0000313" key="7">
    <source>
        <dbReference type="EMBL" id="KAF2895730.1"/>
    </source>
</evidence>
<evidence type="ECO:0000313" key="8">
    <source>
        <dbReference type="Proteomes" id="UP000801492"/>
    </source>
</evidence>
<evidence type="ECO:0000256" key="1">
    <source>
        <dbReference type="ARBA" id="ARBA00004245"/>
    </source>
</evidence>
<dbReference type="SUPFAM" id="SSF51161">
    <property type="entry name" value="Trimeric LpxA-like enzymes"/>
    <property type="match status" value="1"/>
</dbReference>
<dbReference type="GO" id="GO:0005869">
    <property type="term" value="C:dynactin complex"/>
    <property type="evidence" value="ECO:0007669"/>
    <property type="project" value="InterPro"/>
</dbReference>
<comment type="similarity">
    <text evidence="2">Belongs to the dynactin subunits 5/6 family. Dynactin subunit 6 subfamily.</text>
</comment>
<evidence type="ECO:0000256" key="3">
    <source>
        <dbReference type="ARBA" id="ARBA00016573"/>
    </source>
</evidence>
<dbReference type="EMBL" id="VTPC01005712">
    <property type="protein sequence ID" value="KAF2895730.1"/>
    <property type="molecule type" value="Genomic_DNA"/>
</dbReference>
<dbReference type="InterPro" id="IPR027777">
    <property type="entry name" value="DCTN6"/>
</dbReference>
<evidence type="ECO:0000256" key="6">
    <source>
        <dbReference type="ARBA" id="ARBA00034687"/>
    </source>
</evidence>
<dbReference type="PANTHER" id="PTHR13072">
    <property type="entry name" value="DYNACTIN 6"/>
    <property type="match status" value="1"/>
</dbReference>
<evidence type="ECO:0000256" key="2">
    <source>
        <dbReference type="ARBA" id="ARBA00007719"/>
    </source>
</evidence>
<accession>A0A8K0CXX9</accession>
<evidence type="ECO:0000256" key="5">
    <source>
        <dbReference type="ARBA" id="ARBA00023212"/>
    </source>
</evidence>
<dbReference type="PANTHER" id="PTHR13072:SF0">
    <property type="entry name" value="DYNACTIN SUBUNIT 6"/>
    <property type="match status" value="1"/>
</dbReference>
<proteinExistence type="inferred from homology"/>
<keyword evidence="8" id="KW-1185">Reference proteome</keyword>
<dbReference type="CDD" id="cd04646">
    <property type="entry name" value="LbH_Dynactin_6"/>
    <property type="match status" value="1"/>
</dbReference>
<dbReference type="GO" id="GO:0070840">
    <property type="term" value="F:dynein complex binding"/>
    <property type="evidence" value="ECO:0007669"/>
    <property type="project" value="TreeGrafter"/>
</dbReference>
<dbReference type="Proteomes" id="UP000801492">
    <property type="component" value="Unassembled WGS sequence"/>
</dbReference>